<dbReference type="InterPro" id="IPR011078">
    <property type="entry name" value="PyrdxlP_homeostasis"/>
</dbReference>
<comment type="similarity">
    <text evidence="2 4">Belongs to the pyridoxal phosphate-binding protein YggS/PROSC family.</text>
</comment>
<dbReference type="InterPro" id="IPR001608">
    <property type="entry name" value="Ala_racemase_N"/>
</dbReference>
<dbReference type="RefSeq" id="WP_012194945.1">
    <property type="nucleotide sequence ID" value="NC_009976.1"/>
</dbReference>
<sequence>MSSPSRLSQFAGLSQLGIHLLAVSKGQPASEIRSLFIEGQIDFGESRLQEALTKFDVLNDLQEIRWHFIGRLQANKVRGVVKSFDVIHSVDSIKLAKRISRIAGEENKMPLIMFQVKFRKDDKKTGFEVDELLEAWTKLITLPNVRICGLMTIPPAGLDRHGTKNLFKECRNLADQLSLQDCSMGMSRDWEDAIEAGATWIRLGSILFGERHK</sequence>
<comment type="cofactor">
    <cofactor evidence="3">
        <name>pyridoxal 5'-phosphate</name>
        <dbReference type="ChEBI" id="CHEBI:597326"/>
    </cofactor>
</comment>
<reference evidence="6 7" key="1">
    <citation type="journal article" date="2007" name="PLoS Genet.">
        <title>Patterns and implications of gene gain and loss in the evolution of Prochlorococcus.</title>
        <authorList>
            <person name="Kettler G.C."/>
            <person name="Martiny A.C."/>
            <person name="Huang K."/>
            <person name="Zucker J."/>
            <person name="Coleman M.L."/>
            <person name="Rodrigue S."/>
            <person name="Chen F."/>
            <person name="Lapidus A."/>
            <person name="Ferriera S."/>
            <person name="Johnson J."/>
            <person name="Steglich C."/>
            <person name="Church G.M."/>
            <person name="Richardson P."/>
            <person name="Chisholm S.W."/>
        </authorList>
    </citation>
    <scope>NUCLEOTIDE SEQUENCE [LARGE SCALE GENOMIC DNA]</scope>
    <source>
        <strain evidence="7">MIT 9211</strain>
    </source>
</reference>
<dbReference type="eggNOG" id="COG0325">
    <property type="taxonomic scope" value="Bacteria"/>
</dbReference>
<comment type="function">
    <text evidence="2">Pyridoxal 5'-phosphate (PLP)-binding protein, which is involved in PLP homeostasis.</text>
</comment>
<feature type="modified residue" description="N6-(pyridoxal phosphate)lysine" evidence="2 3">
    <location>
        <position position="25"/>
    </location>
</feature>
<dbReference type="CDD" id="cd00635">
    <property type="entry name" value="PLPDE_III_YBL036c_like"/>
    <property type="match status" value="1"/>
</dbReference>
<name>A9BE12_PROM4</name>
<evidence type="ECO:0000313" key="6">
    <source>
        <dbReference type="EMBL" id="ABX08322.1"/>
    </source>
</evidence>
<dbReference type="PIRSF" id="PIRSF004848">
    <property type="entry name" value="YBL036c_PLPDEIII"/>
    <property type="match status" value="1"/>
</dbReference>
<organism evidence="6 7">
    <name type="scientific">Prochlorococcus marinus (strain MIT 9211)</name>
    <dbReference type="NCBI Taxonomy" id="93059"/>
    <lineage>
        <taxon>Bacteria</taxon>
        <taxon>Bacillati</taxon>
        <taxon>Cyanobacteriota</taxon>
        <taxon>Cyanophyceae</taxon>
        <taxon>Synechococcales</taxon>
        <taxon>Prochlorococcaceae</taxon>
        <taxon>Prochlorococcus</taxon>
    </lineage>
</organism>
<dbReference type="SUPFAM" id="SSF51419">
    <property type="entry name" value="PLP-binding barrel"/>
    <property type="match status" value="1"/>
</dbReference>
<keyword evidence="1 2" id="KW-0663">Pyridoxal phosphate</keyword>
<accession>A9BE12</accession>
<evidence type="ECO:0000259" key="5">
    <source>
        <dbReference type="Pfam" id="PF01168"/>
    </source>
</evidence>
<gene>
    <name evidence="6" type="ordered locus">P9211_03911</name>
</gene>
<dbReference type="PANTHER" id="PTHR10146">
    <property type="entry name" value="PROLINE SYNTHETASE CO-TRANSCRIBED BACTERIAL HOMOLOG PROTEIN"/>
    <property type="match status" value="1"/>
</dbReference>
<dbReference type="PROSITE" id="PS01211">
    <property type="entry name" value="UPF0001"/>
    <property type="match status" value="1"/>
</dbReference>
<dbReference type="GO" id="GO:0030170">
    <property type="term" value="F:pyridoxal phosphate binding"/>
    <property type="evidence" value="ECO:0007669"/>
    <property type="project" value="UniProtKB-UniRule"/>
</dbReference>
<dbReference type="KEGG" id="pmj:P9211_03911"/>
<dbReference type="PANTHER" id="PTHR10146:SF14">
    <property type="entry name" value="PYRIDOXAL PHOSPHATE HOMEOSTASIS PROTEIN"/>
    <property type="match status" value="1"/>
</dbReference>
<dbReference type="InterPro" id="IPR029066">
    <property type="entry name" value="PLP-binding_barrel"/>
</dbReference>
<dbReference type="Proteomes" id="UP000000788">
    <property type="component" value="Chromosome"/>
</dbReference>
<evidence type="ECO:0000256" key="1">
    <source>
        <dbReference type="ARBA" id="ARBA00022898"/>
    </source>
</evidence>
<dbReference type="HAMAP" id="MF_02087">
    <property type="entry name" value="PLP_homeostasis"/>
    <property type="match status" value="1"/>
</dbReference>
<dbReference type="Pfam" id="PF01168">
    <property type="entry name" value="Ala_racemase_N"/>
    <property type="match status" value="1"/>
</dbReference>
<evidence type="ECO:0000313" key="7">
    <source>
        <dbReference type="Proteomes" id="UP000000788"/>
    </source>
</evidence>
<dbReference type="STRING" id="93059.P9211_03911"/>
<evidence type="ECO:0000256" key="2">
    <source>
        <dbReference type="HAMAP-Rule" id="MF_02087"/>
    </source>
</evidence>
<protein>
    <recommendedName>
        <fullName evidence="2">Pyridoxal phosphate homeostasis protein</fullName>
        <shortName evidence="2">PLP homeostasis protein</shortName>
    </recommendedName>
</protein>
<evidence type="ECO:0000256" key="4">
    <source>
        <dbReference type="RuleBase" id="RU004514"/>
    </source>
</evidence>
<dbReference type="EMBL" id="CP000878">
    <property type="protein sequence ID" value="ABX08322.1"/>
    <property type="molecule type" value="Genomic_DNA"/>
</dbReference>
<dbReference type="AlphaFoldDB" id="A9BE12"/>
<dbReference type="Gene3D" id="3.20.20.10">
    <property type="entry name" value="Alanine racemase"/>
    <property type="match status" value="1"/>
</dbReference>
<feature type="domain" description="Alanine racemase N-terminal" evidence="5">
    <location>
        <begin position="24"/>
        <end position="211"/>
    </location>
</feature>
<dbReference type="NCBIfam" id="TIGR00044">
    <property type="entry name" value="YggS family pyridoxal phosphate-dependent enzyme"/>
    <property type="match status" value="1"/>
</dbReference>
<evidence type="ECO:0000256" key="3">
    <source>
        <dbReference type="PIRSR" id="PIRSR004848-1"/>
    </source>
</evidence>
<dbReference type="HOGENOM" id="CLU_059988_1_1_3"/>
<proteinExistence type="inferred from homology"/>
<keyword evidence="7" id="KW-1185">Reference proteome</keyword>